<evidence type="ECO:0000313" key="2">
    <source>
        <dbReference type="Proteomes" id="UP000183002"/>
    </source>
</evidence>
<gene>
    <name evidence="1" type="ORF">SAMN05216227_100946</name>
</gene>
<dbReference type="AlphaFoldDB" id="A0A1H8EP35"/>
<name>A0A1H8EP35_9RHOB</name>
<dbReference type="Proteomes" id="UP000183002">
    <property type="component" value="Unassembled WGS sequence"/>
</dbReference>
<dbReference type="EMBL" id="FOCO01000009">
    <property type="protein sequence ID" value="SEN20864.1"/>
    <property type="molecule type" value="Genomic_DNA"/>
</dbReference>
<sequence>MAAKTKALKKEIKQRTSKIEGQLAKLAKALTKLKKKS</sequence>
<keyword evidence="2" id="KW-1185">Reference proteome</keyword>
<proteinExistence type="predicted"/>
<organism evidence="1 2">
    <name type="scientific">Pseudorhodobacter antarcticus</name>
    <dbReference type="NCBI Taxonomy" id="1077947"/>
    <lineage>
        <taxon>Bacteria</taxon>
        <taxon>Pseudomonadati</taxon>
        <taxon>Pseudomonadota</taxon>
        <taxon>Alphaproteobacteria</taxon>
        <taxon>Rhodobacterales</taxon>
        <taxon>Paracoccaceae</taxon>
        <taxon>Pseudorhodobacter</taxon>
    </lineage>
</organism>
<dbReference type="STRING" id="1077947.SAMN05216227_100946"/>
<protein>
    <submittedName>
        <fullName evidence="1">Uncharacterized protein</fullName>
    </submittedName>
</protein>
<reference evidence="1 2" key="1">
    <citation type="submission" date="2016-10" db="EMBL/GenBank/DDBJ databases">
        <authorList>
            <person name="de Groot N.N."/>
        </authorList>
    </citation>
    <scope>NUCLEOTIDE SEQUENCE [LARGE SCALE GENOMIC DNA]</scope>
    <source>
        <strain evidence="1 2">CGMCC 1.10836</strain>
    </source>
</reference>
<accession>A0A1H8EP35</accession>
<evidence type="ECO:0000313" key="1">
    <source>
        <dbReference type="EMBL" id="SEN20864.1"/>
    </source>
</evidence>